<name>A0A0V0XF60_TRIPS</name>
<dbReference type="EMBL" id="JYDU01000360">
    <property type="protein sequence ID" value="KRX86552.1"/>
    <property type="molecule type" value="Genomic_DNA"/>
</dbReference>
<dbReference type="AlphaFoldDB" id="A0A0V0XF60"/>
<organism evidence="2 3">
    <name type="scientific">Trichinella pseudospiralis</name>
    <name type="common">Parasitic roundworm</name>
    <dbReference type="NCBI Taxonomy" id="6337"/>
    <lineage>
        <taxon>Eukaryota</taxon>
        <taxon>Metazoa</taxon>
        <taxon>Ecdysozoa</taxon>
        <taxon>Nematoda</taxon>
        <taxon>Enoplea</taxon>
        <taxon>Dorylaimia</taxon>
        <taxon>Trichinellida</taxon>
        <taxon>Trichinellidae</taxon>
        <taxon>Trichinella</taxon>
    </lineage>
</organism>
<comment type="caution">
    <text evidence="2">The sequence shown here is derived from an EMBL/GenBank/DDBJ whole genome shotgun (WGS) entry which is preliminary data.</text>
</comment>
<feature type="region of interest" description="Disordered" evidence="1">
    <location>
        <begin position="41"/>
        <end position="76"/>
    </location>
</feature>
<gene>
    <name evidence="2" type="ORF">T4E_4571</name>
</gene>
<dbReference type="Proteomes" id="UP000054815">
    <property type="component" value="Unassembled WGS sequence"/>
</dbReference>
<accession>A0A0V0XF60</accession>
<evidence type="ECO:0000313" key="3">
    <source>
        <dbReference type="Proteomes" id="UP000054815"/>
    </source>
</evidence>
<feature type="compositionally biased region" description="Polar residues" evidence="1">
    <location>
        <begin position="66"/>
        <end position="76"/>
    </location>
</feature>
<protein>
    <submittedName>
        <fullName evidence="2">Uncharacterized protein</fullName>
    </submittedName>
</protein>
<proteinExistence type="predicted"/>
<reference evidence="2 3" key="1">
    <citation type="submission" date="2015-01" db="EMBL/GenBank/DDBJ databases">
        <title>Evolution of Trichinella species and genotypes.</title>
        <authorList>
            <person name="Korhonen P.K."/>
            <person name="Edoardo P."/>
            <person name="Giuseppe L.R."/>
            <person name="Gasser R.B."/>
        </authorList>
    </citation>
    <scope>NUCLEOTIDE SEQUENCE [LARGE SCALE GENOMIC DNA]</scope>
    <source>
        <strain evidence="2">ISS141</strain>
    </source>
</reference>
<evidence type="ECO:0000256" key="1">
    <source>
        <dbReference type="SAM" id="MobiDB-lite"/>
    </source>
</evidence>
<evidence type="ECO:0000313" key="2">
    <source>
        <dbReference type="EMBL" id="KRX86552.1"/>
    </source>
</evidence>
<sequence>MYRKGCKGVVWTNLEWAAVNDRKDYKETCPMDEQLTYKLKNKAISKRRNAEETLSRPSMTKKHPSPSLSHQHLVSF</sequence>